<proteinExistence type="predicted"/>
<evidence type="ECO:0000259" key="3">
    <source>
        <dbReference type="PROSITE" id="PS50102"/>
    </source>
</evidence>
<dbReference type="Pfam" id="PF16367">
    <property type="entry name" value="RRM_7"/>
    <property type="match status" value="1"/>
</dbReference>
<keyword evidence="1" id="KW-0694">RNA-binding</keyword>
<dbReference type="GO" id="GO:2000766">
    <property type="term" value="P:negative regulation of cytoplasmic translation"/>
    <property type="evidence" value="ECO:0007669"/>
    <property type="project" value="TreeGrafter"/>
</dbReference>
<dbReference type="InterPro" id="IPR035979">
    <property type="entry name" value="RBD_domain_sf"/>
</dbReference>
<feature type="compositionally biased region" description="Polar residues" evidence="2">
    <location>
        <begin position="231"/>
        <end position="250"/>
    </location>
</feature>
<dbReference type="GO" id="GO:0043005">
    <property type="term" value="C:neuron projection"/>
    <property type="evidence" value="ECO:0007669"/>
    <property type="project" value="TreeGrafter"/>
</dbReference>
<dbReference type="InterPro" id="IPR000504">
    <property type="entry name" value="RRM_dom"/>
</dbReference>
<dbReference type="GO" id="GO:0005737">
    <property type="term" value="C:cytoplasm"/>
    <property type="evidence" value="ECO:0007669"/>
    <property type="project" value="TreeGrafter"/>
</dbReference>
<organism evidence="4 5">
    <name type="scientific">Thelohanellus kitauei</name>
    <name type="common">Myxosporean</name>
    <dbReference type="NCBI Taxonomy" id="669202"/>
    <lineage>
        <taxon>Eukaryota</taxon>
        <taxon>Metazoa</taxon>
        <taxon>Cnidaria</taxon>
        <taxon>Myxozoa</taxon>
        <taxon>Myxosporea</taxon>
        <taxon>Bivalvulida</taxon>
        <taxon>Platysporina</taxon>
        <taxon>Myxobolidae</taxon>
        <taxon>Thelohanellus</taxon>
    </lineage>
</organism>
<dbReference type="OrthoDB" id="10033548at2759"/>
<dbReference type="SMART" id="SM00360">
    <property type="entry name" value="RRM"/>
    <property type="match status" value="2"/>
</dbReference>
<feature type="compositionally biased region" description="Low complexity" evidence="2">
    <location>
        <begin position="33"/>
        <end position="44"/>
    </location>
</feature>
<accession>A0A0C2MZC7</accession>
<dbReference type="PANTHER" id="PTHR12566:SF12">
    <property type="entry name" value="TRANSLATIONAL REGULATOR ORB2"/>
    <property type="match status" value="1"/>
</dbReference>
<dbReference type="GO" id="GO:0000900">
    <property type="term" value="F:mRNA regulatory element binding translation repressor activity"/>
    <property type="evidence" value="ECO:0007669"/>
    <property type="project" value="TreeGrafter"/>
</dbReference>
<sequence>MAYEIEMTNYSLFSERIALPKNNVLRIPSHSYLPSSSSDVISSSTDEHGDSLATHASDCESWPIDDESIPRNAPKCFGQLTNCSSRLTDLQISKIQNRPIDMSTPTIPSSRSITPPPVRCKVTSAPESFHRTESHRIGHFSDKPINSNGLILPIDDNEFAIIDPSLDKEGLTYEVFTNSVVYIDNLKINRPFTHQRSASLNSEIFLNSLTPNNSFYRPRSENIRPSGGRSRGNSPDMRTSSPDSQNMVGSFTYDSESDQSFVYGDNFSKNDSKDKPNSVFDCHGLFIKHDHPLFTQTFSRKVFIGGLPRDISIDNIQKRFSVFGSLHVDWPNRDQEKSPPNGFAFLHFDHASSVEKLFEAVSNNRNKNKFSMSSHTVRAKDVEVKFWRMNDCECSMIEDRDNINPFLTVFVGALPRTTTASELAGFMDSAFSSVAYAAIDVDVIYGYPKGAGRVTFLTTEAFIQALSSHYVDMEIGHCGKKKRIEIKPFLANDQTCDTCSIPRNTQTINKYCYCCQSFVCDGCECRPCMVGGSHKLVSRPTIDISSFSSD</sequence>
<reference evidence="4 5" key="1">
    <citation type="journal article" date="2014" name="Genome Biol. Evol.">
        <title>The genome of the myxosporean Thelohanellus kitauei shows adaptations to nutrient acquisition within its fish host.</title>
        <authorList>
            <person name="Yang Y."/>
            <person name="Xiong J."/>
            <person name="Zhou Z."/>
            <person name="Huo F."/>
            <person name="Miao W."/>
            <person name="Ran C."/>
            <person name="Liu Y."/>
            <person name="Zhang J."/>
            <person name="Feng J."/>
            <person name="Wang M."/>
            <person name="Wang M."/>
            <person name="Wang L."/>
            <person name="Yao B."/>
        </authorList>
    </citation>
    <scope>NUCLEOTIDE SEQUENCE [LARGE SCALE GENOMIC DNA]</scope>
    <source>
        <strain evidence="4">Wuqing</strain>
    </source>
</reference>
<gene>
    <name evidence="4" type="ORF">RF11_04083</name>
</gene>
<dbReference type="GO" id="GO:0008135">
    <property type="term" value="F:translation factor activity, RNA binding"/>
    <property type="evidence" value="ECO:0007669"/>
    <property type="project" value="TreeGrafter"/>
</dbReference>
<dbReference type="EMBL" id="JWZT01002419">
    <property type="protein sequence ID" value="KII69490.1"/>
    <property type="molecule type" value="Genomic_DNA"/>
</dbReference>
<dbReference type="GO" id="GO:0043022">
    <property type="term" value="F:ribosome binding"/>
    <property type="evidence" value="ECO:0007669"/>
    <property type="project" value="TreeGrafter"/>
</dbReference>
<name>A0A0C2MZC7_THEKT</name>
<evidence type="ECO:0000313" key="4">
    <source>
        <dbReference type="EMBL" id="KII69490.1"/>
    </source>
</evidence>
<dbReference type="AlphaFoldDB" id="A0A0C2MZC7"/>
<feature type="domain" description="RRM" evidence="3">
    <location>
        <begin position="407"/>
        <end position="489"/>
    </location>
</feature>
<comment type="caution">
    <text evidence="4">The sequence shown here is derived from an EMBL/GenBank/DDBJ whole genome shotgun (WGS) entry which is preliminary data.</text>
</comment>
<evidence type="ECO:0000256" key="1">
    <source>
        <dbReference type="PROSITE-ProRule" id="PRU00176"/>
    </source>
</evidence>
<keyword evidence="5" id="KW-1185">Reference proteome</keyword>
<dbReference type="InterPro" id="IPR034819">
    <property type="entry name" value="CPEB"/>
</dbReference>
<dbReference type="GO" id="GO:0003730">
    <property type="term" value="F:mRNA 3'-UTR binding"/>
    <property type="evidence" value="ECO:0007669"/>
    <property type="project" value="InterPro"/>
</dbReference>
<dbReference type="GO" id="GO:0005634">
    <property type="term" value="C:nucleus"/>
    <property type="evidence" value="ECO:0007669"/>
    <property type="project" value="TreeGrafter"/>
</dbReference>
<protein>
    <submittedName>
        <fullName evidence="4">Cytoplasmic polyadenylation element-binding protein 4</fullName>
    </submittedName>
</protein>
<dbReference type="InterPro" id="IPR012677">
    <property type="entry name" value="Nucleotide-bd_a/b_plait_sf"/>
</dbReference>
<dbReference type="PROSITE" id="PS50102">
    <property type="entry name" value="RRM"/>
    <property type="match status" value="2"/>
</dbReference>
<dbReference type="CDD" id="cd12726">
    <property type="entry name" value="RRM2_CPEB2_like"/>
    <property type="match status" value="1"/>
</dbReference>
<feature type="domain" description="RRM" evidence="3">
    <location>
        <begin position="300"/>
        <end position="389"/>
    </location>
</feature>
<feature type="region of interest" description="Disordered" evidence="2">
    <location>
        <begin position="33"/>
        <end position="55"/>
    </location>
</feature>
<dbReference type="SUPFAM" id="SSF54928">
    <property type="entry name" value="RNA-binding domain, RBD"/>
    <property type="match status" value="1"/>
</dbReference>
<feature type="region of interest" description="Disordered" evidence="2">
    <location>
        <begin position="216"/>
        <end position="250"/>
    </location>
</feature>
<evidence type="ECO:0000313" key="5">
    <source>
        <dbReference type="Proteomes" id="UP000031668"/>
    </source>
</evidence>
<dbReference type="PANTHER" id="PTHR12566">
    <property type="entry name" value="CYTOPLASMIC POLYADENYLATION ELEMENT BINDING PROTEIN CPEB"/>
    <property type="match status" value="1"/>
</dbReference>
<dbReference type="GO" id="GO:0045202">
    <property type="term" value="C:synapse"/>
    <property type="evidence" value="ECO:0007669"/>
    <property type="project" value="TreeGrafter"/>
</dbReference>
<dbReference type="Gene3D" id="3.30.70.330">
    <property type="match status" value="2"/>
</dbReference>
<evidence type="ECO:0000256" key="2">
    <source>
        <dbReference type="SAM" id="MobiDB-lite"/>
    </source>
</evidence>
<dbReference type="Proteomes" id="UP000031668">
    <property type="component" value="Unassembled WGS sequence"/>
</dbReference>